<dbReference type="Proteomes" id="UP001651690">
    <property type="component" value="Unassembled WGS sequence"/>
</dbReference>
<dbReference type="EMBL" id="JANDBD010000001">
    <property type="protein sequence ID" value="MCP9270738.1"/>
    <property type="molecule type" value="Genomic_DNA"/>
</dbReference>
<feature type="signal peptide" evidence="1">
    <location>
        <begin position="1"/>
        <end position="34"/>
    </location>
</feature>
<name>A0ABT1LV09_9MYCO</name>
<feature type="chain" id="PRO_5046231526" evidence="1">
    <location>
        <begin position="35"/>
        <end position="90"/>
    </location>
</feature>
<gene>
    <name evidence="2" type="ORF">NM203_00910</name>
</gene>
<organism evidence="2 3">
    <name type="scientific">Mycolicibacterium arenosum</name>
    <dbReference type="NCBI Taxonomy" id="2952157"/>
    <lineage>
        <taxon>Bacteria</taxon>
        <taxon>Bacillati</taxon>
        <taxon>Actinomycetota</taxon>
        <taxon>Actinomycetes</taxon>
        <taxon>Mycobacteriales</taxon>
        <taxon>Mycobacteriaceae</taxon>
        <taxon>Mycolicibacterium</taxon>
    </lineage>
</organism>
<evidence type="ECO:0000313" key="3">
    <source>
        <dbReference type="Proteomes" id="UP001651690"/>
    </source>
</evidence>
<evidence type="ECO:0000256" key="1">
    <source>
        <dbReference type="SAM" id="SignalP"/>
    </source>
</evidence>
<protein>
    <submittedName>
        <fullName evidence="2">Uncharacterized protein</fullName>
    </submittedName>
</protein>
<accession>A0ABT1LV09</accession>
<evidence type="ECO:0000313" key="2">
    <source>
        <dbReference type="EMBL" id="MCP9270738.1"/>
    </source>
</evidence>
<dbReference type="RefSeq" id="WP_255057709.1">
    <property type="nucleotide sequence ID" value="NZ_JANDBD010000001.1"/>
</dbReference>
<keyword evidence="1" id="KW-0732">Signal</keyword>
<comment type="caution">
    <text evidence="2">The sequence shown here is derived from an EMBL/GenBank/DDBJ whole genome shotgun (WGS) entry which is preliminary data.</text>
</comment>
<keyword evidence="3" id="KW-1185">Reference proteome</keyword>
<proteinExistence type="predicted"/>
<reference evidence="2 3" key="1">
    <citation type="submission" date="2022-06" db="EMBL/GenBank/DDBJ databases">
        <title>Mycolicibacterium sp. CAU 1645 isolated from seawater.</title>
        <authorList>
            <person name="Kim W."/>
        </authorList>
    </citation>
    <scope>NUCLEOTIDE SEQUENCE [LARGE SCALE GENOMIC DNA]</scope>
    <source>
        <strain evidence="2 3">CAU 1645</strain>
    </source>
</reference>
<sequence>MKVNQPLKRAVGRTLLAGGFALAGVALASGTAQADPDIPFAPGGMSDAGGFLDSCSVCQSLLPVVISEMPPEVISSVPPEVLELAGGFMD</sequence>